<feature type="transmembrane region" description="Helical" evidence="6">
    <location>
        <begin position="167"/>
        <end position="188"/>
    </location>
</feature>
<feature type="transmembrane region" description="Helical" evidence="6">
    <location>
        <begin position="121"/>
        <end position="147"/>
    </location>
</feature>
<comment type="caution">
    <text evidence="6">Lacks conserved residue(s) required for the propagation of feature annotation.</text>
</comment>
<name>A0A9P1J100_9PELO</name>
<comment type="caution">
    <text evidence="7">The sequence shown here is derived from an EMBL/GenBank/DDBJ whole genome shotgun (WGS) entry which is preliminary data.</text>
</comment>
<organism evidence="7 8">
    <name type="scientific">Caenorhabditis angaria</name>
    <dbReference type="NCBI Taxonomy" id="860376"/>
    <lineage>
        <taxon>Eukaryota</taxon>
        <taxon>Metazoa</taxon>
        <taxon>Ecdysozoa</taxon>
        <taxon>Nematoda</taxon>
        <taxon>Chromadorea</taxon>
        <taxon>Rhabditida</taxon>
        <taxon>Rhabditina</taxon>
        <taxon>Rhabditomorpha</taxon>
        <taxon>Rhabditoidea</taxon>
        <taxon>Rhabditidae</taxon>
        <taxon>Peloderinae</taxon>
        <taxon>Caenorhabditis</taxon>
    </lineage>
</organism>
<keyword evidence="8" id="KW-1185">Reference proteome</keyword>
<dbReference type="Gene3D" id="1.20.1070.10">
    <property type="entry name" value="Rhodopsin 7-helix transmembrane proteins"/>
    <property type="match status" value="1"/>
</dbReference>
<keyword evidence="3 6" id="KW-0812">Transmembrane</keyword>
<dbReference type="EMBL" id="CANHGI010000005">
    <property type="protein sequence ID" value="CAI5453028.1"/>
    <property type="molecule type" value="Genomic_DNA"/>
</dbReference>
<evidence type="ECO:0000256" key="6">
    <source>
        <dbReference type="RuleBase" id="RU280813"/>
    </source>
</evidence>
<evidence type="ECO:0000256" key="3">
    <source>
        <dbReference type="ARBA" id="ARBA00022692"/>
    </source>
</evidence>
<evidence type="ECO:0000313" key="8">
    <source>
        <dbReference type="Proteomes" id="UP001152747"/>
    </source>
</evidence>
<protein>
    <recommendedName>
        <fullName evidence="6">Serpentine receptor class gamma</fullName>
    </recommendedName>
</protein>
<gene>
    <name evidence="7" type="ORF">CAMP_LOCUS15665</name>
</gene>
<sequence>MDILIIVWIVYGVISVLLMLCFIVVFGANKRFDNSFYRVVQCDQIMNLCCYLNSWIHRLAQRPQTGYLLQNFPPIIFTITAYTTFFFFQTQSASIILLCFYRYSLLKFENANKFWKKWCILVYFGVILLYSIVLMLPIFAAFHPLVYDGAVGFFVDAPEFAEYRYTYGAYLWFCCVTYFIIIITLGLRTVFELRKRFAQHQNDSRTRDVLMRITIIVAINTVVYMLIIWWMLTIGIFVPDIDRVLQNELVMTVSDTLSFSMPYTLLLCDKKVQEMISQKIPIFYRNPSSVVAPIS</sequence>
<evidence type="ECO:0000256" key="1">
    <source>
        <dbReference type="ARBA" id="ARBA00004141"/>
    </source>
</evidence>
<feature type="transmembrane region" description="Helical" evidence="6">
    <location>
        <begin position="209"/>
        <end position="237"/>
    </location>
</feature>
<feature type="transmembrane region" description="Helical" evidence="6">
    <location>
        <begin position="76"/>
        <end position="100"/>
    </location>
</feature>
<evidence type="ECO:0000256" key="5">
    <source>
        <dbReference type="ARBA" id="ARBA00023136"/>
    </source>
</evidence>
<dbReference type="GO" id="GO:0004888">
    <property type="term" value="F:transmembrane signaling receptor activity"/>
    <property type="evidence" value="ECO:0007669"/>
    <property type="project" value="InterPro"/>
</dbReference>
<dbReference type="GO" id="GO:0007606">
    <property type="term" value="P:sensory perception of chemical stimulus"/>
    <property type="evidence" value="ECO:0007669"/>
    <property type="project" value="UniProtKB-UniRule"/>
</dbReference>
<dbReference type="PANTHER" id="PTHR31114">
    <property type="entry name" value="SERPENTINE RECEPTOR CLASS GAMMA"/>
    <property type="match status" value="1"/>
</dbReference>
<dbReference type="InterPro" id="IPR052880">
    <property type="entry name" value="NRL-Serpentine_Class_Gamma"/>
</dbReference>
<accession>A0A9P1J100</accession>
<dbReference type="SUPFAM" id="SSF81321">
    <property type="entry name" value="Family A G protein-coupled receptor-like"/>
    <property type="match status" value="1"/>
</dbReference>
<comment type="subcellular location">
    <subcellularLocation>
        <location evidence="1">Membrane</location>
        <topology evidence="1">Multi-pass membrane protein</topology>
    </subcellularLocation>
</comment>
<dbReference type="Proteomes" id="UP001152747">
    <property type="component" value="Unassembled WGS sequence"/>
</dbReference>
<reference evidence="7" key="1">
    <citation type="submission" date="2022-11" db="EMBL/GenBank/DDBJ databases">
        <authorList>
            <person name="Kikuchi T."/>
        </authorList>
    </citation>
    <scope>NUCLEOTIDE SEQUENCE</scope>
    <source>
        <strain evidence="7">PS1010</strain>
    </source>
</reference>
<dbReference type="AlphaFoldDB" id="A0A9P1J100"/>
<evidence type="ECO:0000256" key="4">
    <source>
        <dbReference type="ARBA" id="ARBA00022989"/>
    </source>
</evidence>
<dbReference type="InterPro" id="IPR000609">
    <property type="entry name" value="7TM_GPCR_serpentine_rcpt_Srg"/>
</dbReference>
<dbReference type="PANTHER" id="PTHR31114:SF4">
    <property type="entry name" value="SERPENTINE RECEPTOR CLASS GAMMA-RELATED"/>
    <property type="match status" value="1"/>
</dbReference>
<keyword evidence="5 6" id="KW-0472">Membrane</keyword>
<dbReference type="GO" id="GO:0016020">
    <property type="term" value="C:membrane"/>
    <property type="evidence" value="ECO:0007669"/>
    <property type="project" value="UniProtKB-SubCell"/>
</dbReference>
<dbReference type="OrthoDB" id="5864551at2759"/>
<comment type="similarity">
    <text evidence="2 6">Belongs to the nematode receptor-like protein srg family.</text>
</comment>
<keyword evidence="4 6" id="KW-1133">Transmembrane helix</keyword>
<feature type="transmembrane region" description="Helical" evidence="6">
    <location>
        <begin position="6"/>
        <end position="28"/>
    </location>
</feature>
<dbReference type="Pfam" id="PF02118">
    <property type="entry name" value="Srg"/>
    <property type="match status" value="1"/>
</dbReference>
<evidence type="ECO:0000313" key="7">
    <source>
        <dbReference type="EMBL" id="CAI5453028.1"/>
    </source>
</evidence>
<proteinExistence type="inferred from homology"/>
<evidence type="ECO:0000256" key="2">
    <source>
        <dbReference type="ARBA" id="ARBA00005692"/>
    </source>
</evidence>